<evidence type="ECO:0000313" key="4">
    <source>
        <dbReference type="EMBL" id="RRB06285.1"/>
    </source>
</evidence>
<evidence type="ECO:0000256" key="2">
    <source>
        <dbReference type="SAM" id="MobiDB-lite"/>
    </source>
</evidence>
<dbReference type="InterPro" id="IPR013491">
    <property type="entry name" value="Tape_meas_N"/>
</dbReference>
<feature type="coiled-coil region" evidence="1">
    <location>
        <begin position="1024"/>
        <end position="1083"/>
    </location>
</feature>
<accession>A0A3P1BYX0</accession>
<feature type="coiled-coil region" evidence="1">
    <location>
        <begin position="922"/>
        <end position="975"/>
    </location>
</feature>
<dbReference type="EMBL" id="RQJO01000007">
    <property type="protein sequence ID" value="RRB06285.1"/>
    <property type="molecule type" value="Genomic_DNA"/>
</dbReference>
<dbReference type="OrthoDB" id="900244at2"/>
<gene>
    <name evidence="4" type="ORF">EHT25_00320</name>
</gene>
<keyword evidence="1" id="KW-0175">Coiled coil</keyword>
<reference evidence="4 5" key="1">
    <citation type="submission" date="2018-11" db="EMBL/GenBank/DDBJ databases">
        <authorList>
            <person name="Zhou Z."/>
            <person name="Wang G."/>
        </authorList>
    </citation>
    <scope>NUCLEOTIDE SEQUENCE [LARGE SCALE GENOMIC DNA]</scope>
    <source>
        <strain evidence="4 5">KCTC52004</strain>
    </source>
</reference>
<organism evidence="4 5">
    <name type="scientific">Larkinella rosea</name>
    <dbReference type="NCBI Taxonomy" id="2025312"/>
    <lineage>
        <taxon>Bacteria</taxon>
        <taxon>Pseudomonadati</taxon>
        <taxon>Bacteroidota</taxon>
        <taxon>Cytophagia</taxon>
        <taxon>Cytophagales</taxon>
        <taxon>Spirosomataceae</taxon>
        <taxon>Larkinella</taxon>
    </lineage>
</organism>
<evidence type="ECO:0000256" key="1">
    <source>
        <dbReference type="SAM" id="Coils"/>
    </source>
</evidence>
<dbReference type="NCBIfam" id="TIGR02675">
    <property type="entry name" value="tape_meas_nterm"/>
    <property type="match status" value="1"/>
</dbReference>
<feature type="compositionally biased region" description="Polar residues" evidence="2">
    <location>
        <begin position="1565"/>
        <end position="1579"/>
    </location>
</feature>
<comment type="caution">
    <text evidence="4">The sequence shown here is derived from an EMBL/GenBank/DDBJ whole genome shotgun (WGS) entry which is preliminary data.</text>
</comment>
<evidence type="ECO:0000259" key="3">
    <source>
        <dbReference type="Pfam" id="PF20155"/>
    </source>
</evidence>
<protein>
    <recommendedName>
        <fullName evidence="3">Tape measure protein N-terminal domain-containing protein</fullName>
    </recommendedName>
</protein>
<name>A0A3P1BYX0_9BACT</name>
<dbReference type="Proteomes" id="UP000271925">
    <property type="component" value="Unassembled WGS sequence"/>
</dbReference>
<keyword evidence="5" id="KW-1185">Reference proteome</keyword>
<proteinExistence type="predicted"/>
<dbReference type="Pfam" id="PF20155">
    <property type="entry name" value="TMP_3"/>
    <property type="match status" value="1"/>
</dbReference>
<feature type="region of interest" description="Disordered" evidence="2">
    <location>
        <begin position="1553"/>
        <end position="1579"/>
    </location>
</feature>
<sequence>MSVREENIRLRIQATSELPVVADQYNELIKLTRLLAQQIAIQTGEQRAQSEAQIKAISGVTDALGKQRSAVKQSDDELKNVDKTFDKINRQVRDFATLVGTAFTINEIKNFGMDVIDAKTRIDSLKISLDVMLGSKKESTVLFNDIVALAKKTPFSLDEVAENVVKLKAYNIATKDLIPTVEALGNMAAAVGKDKLPQLTLAYGQVMNLGKLMGTETRQFVEAGIPLYDLLADSMKKPKEEVIKLAQAHQIMASDVQKAIMQTSEVGGRYYNMMQLQSKTLGGQVSNLADTFFVAKARIGDFFEDELKAGIKTTGDLITALMGSDSAIKRTTTTITAIISAFTTWRLATIAQNTASTALTAVKATAQVVYGAYLLIVQRVTTQQNTLTAAQLAATTATRGLWAALSANPLGLIVSIIGTVITGILALDAATQDVTATMGEMEYQVKKEQSELMGLAQRAMSAAEGTSLRKDALDLLIAKYPEYFRGLDSEKTSNSQLKMILDQVNISYQERINLARDAYRIESLTTKQRELFEKEAALIAKLPQDVQNMIGGSLKNLLEMWQGGMIEGSKAFRNESRSLMDQVFGLNRQISLETINEIVTGQEKIQYELGKSAEKIKAQKEKERIAEIGQINATAEALRQQAQGNSEKIIKINADEKAAIAKANGEHREQEFAATNSATEKKKVQVSNEAIEIMKIKSRAGERSLEDQLKLLEAEQKIRIDAINKLEISEKEKAKRIEKVVLETQPKIDALKADLQLKSVSATNIAIEKMEAESGERSLKQQMQLLDKKEQSEIETINRSKIAYEEKEKQIKAIIDKYEPDHKALRLKYEEIKNQELIQAQNKHQDAIKVLTAQRLEAETILERISSAKTQEERLALIKEYGKKATDEVKEQALVQLKINLDAAQKHLDQVTITEKGKGEVYEKALKQRNEAEAKYETARTQQQVKSASEGVELINSTEEKIRHIRQETYELEKQNIEKDREFRNNAIKQIMDLYGQTNPIVAQFGQGILTVINNLDLLTGKSREKAQQQVTDYQNTLTQLEELDKQSAGRTQAQIEETKVKIGETKKLIANAKAELKDTEKLSFDTTMSIVAMAVQILQTVVNAINESIAATFQAIADAYGRIRDMTTDYYDSMREANRNALDLELANYQGTYAQKEQIIHAFYEEEKRIAEGKDKLDLQLWYAQRVAQINADAGTNIKKFLQDMEQLQRERIQKESEMEIAGVQQKLEQAERLKDMKIEYLKQEMEAFKQAKELEISEAEKARDAKADLLKTELDNFKAAKQAETDELNKQLAAQKEATNQFYSDKQLRLQEDTIYRSQLLAEGEAREVAALEAAKQRELARASSADERTQILNAFEKLIADKHAEYQTAIGDKTKEISLANQEAKAQEADKIKGLEKETADAVSVLKDQMAAKDKETQELIKKNQEETAAVINALKDQIAAKDKETSEQIKAENRSYAKLRIELEFEILDIKKQTMIAEMRAEQALLRSKRWFINKNRINDAINEIEEQINSLNGTGGRSEVIEKMEHQEQLTAEIESLKQQKAQFDQKLQEQQSKIREKQNQVNAAESSGQDATSLKNDLATLKADEEVIKKWINATINDIVAREEELKRIGFVTGTEFVDREGNHANGIDTVPAMLTRGERVLTVDQNQALGGIGNEELVNRSKFFEKLASEYPKLMNPIDWKSIASMQIGLPADVLSGNSGGAVFDVSGLRDDLASVRQAIESNQRAVEKKELLQIQIDKNGFATALVGAQSKTNYYQNLLSR</sequence>
<feature type="coiled-coil region" evidence="1">
    <location>
        <begin position="1192"/>
        <end position="1300"/>
    </location>
</feature>
<dbReference type="RefSeq" id="WP_124868925.1">
    <property type="nucleotide sequence ID" value="NZ_RQJO01000007.1"/>
</dbReference>
<evidence type="ECO:0000313" key="5">
    <source>
        <dbReference type="Proteomes" id="UP000271925"/>
    </source>
</evidence>
<feature type="domain" description="Tape measure protein N-terminal" evidence="3">
    <location>
        <begin position="116"/>
        <end position="299"/>
    </location>
</feature>